<sequence>MDQEIVYRYDCSELWLNKFPLGFDFFVVFGEAISIGKKIFIQFGKMCHILLRLLNLDGYKMPSKIRQNKIQFGENLNLKKKIKFLRKFGLVVAKIENKLKR</sequence>
<proteinExistence type="predicted"/>
<dbReference type="EMBL" id="REGN01009851">
    <property type="protein sequence ID" value="RNA00249.1"/>
    <property type="molecule type" value="Genomic_DNA"/>
</dbReference>
<evidence type="ECO:0000313" key="1">
    <source>
        <dbReference type="EMBL" id="RNA00249.1"/>
    </source>
</evidence>
<dbReference type="AlphaFoldDB" id="A0A3M7PMN5"/>
<keyword evidence="2" id="KW-1185">Reference proteome</keyword>
<dbReference type="Proteomes" id="UP000276133">
    <property type="component" value="Unassembled WGS sequence"/>
</dbReference>
<organism evidence="1 2">
    <name type="scientific">Brachionus plicatilis</name>
    <name type="common">Marine rotifer</name>
    <name type="synonym">Brachionus muelleri</name>
    <dbReference type="NCBI Taxonomy" id="10195"/>
    <lineage>
        <taxon>Eukaryota</taxon>
        <taxon>Metazoa</taxon>
        <taxon>Spiralia</taxon>
        <taxon>Gnathifera</taxon>
        <taxon>Rotifera</taxon>
        <taxon>Eurotatoria</taxon>
        <taxon>Monogononta</taxon>
        <taxon>Pseudotrocha</taxon>
        <taxon>Ploima</taxon>
        <taxon>Brachionidae</taxon>
        <taxon>Brachionus</taxon>
    </lineage>
</organism>
<name>A0A3M7PMN5_BRAPC</name>
<gene>
    <name evidence="1" type="ORF">BpHYR1_022022</name>
</gene>
<evidence type="ECO:0000313" key="2">
    <source>
        <dbReference type="Proteomes" id="UP000276133"/>
    </source>
</evidence>
<protein>
    <submittedName>
        <fullName evidence="1">Uncharacterized protein</fullName>
    </submittedName>
</protein>
<comment type="caution">
    <text evidence="1">The sequence shown here is derived from an EMBL/GenBank/DDBJ whole genome shotgun (WGS) entry which is preliminary data.</text>
</comment>
<accession>A0A3M7PMN5</accession>
<reference evidence="1 2" key="1">
    <citation type="journal article" date="2018" name="Sci. Rep.">
        <title>Genomic signatures of local adaptation to the degree of environmental predictability in rotifers.</title>
        <authorList>
            <person name="Franch-Gras L."/>
            <person name="Hahn C."/>
            <person name="Garcia-Roger E.M."/>
            <person name="Carmona M.J."/>
            <person name="Serra M."/>
            <person name="Gomez A."/>
        </authorList>
    </citation>
    <scope>NUCLEOTIDE SEQUENCE [LARGE SCALE GENOMIC DNA]</scope>
    <source>
        <strain evidence="1">HYR1</strain>
    </source>
</reference>